<dbReference type="InterPro" id="IPR027558">
    <property type="entry name" value="Pre_pil_HX9DG_C"/>
</dbReference>
<dbReference type="Gene3D" id="3.30.700.10">
    <property type="entry name" value="Glycoprotein, Type 4 Pilin"/>
    <property type="match status" value="1"/>
</dbReference>
<dbReference type="InterPro" id="IPR011453">
    <property type="entry name" value="DUF1559"/>
</dbReference>
<dbReference type="NCBIfam" id="TIGR02532">
    <property type="entry name" value="IV_pilin_GFxxxE"/>
    <property type="match status" value="1"/>
</dbReference>
<dbReference type="Proteomes" id="UP000239388">
    <property type="component" value="Unassembled WGS sequence"/>
</dbReference>
<dbReference type="PANTHER" id="PTHR30093">
    <property type="entry name" value="GENERAL SECRETION PATHWAY PROTEIN G"/>
    <property type="match status" value="1"/>
</dbReference>
<dbReference type="InterPro" id="IPR045584">
    <property type="entry name" value="Pilin-like"/>
</dbReference>
<name>A0A2S8FNE0_9BACT</name>
<keyword evidence="1" id="KW-1133">Transmembrane helix</keyword>
<dbReference type="NCBIfam" id="TIGR04294">
    <property type="entry name" value="pre_pil_HX9DG"/>
    <property type="match status" value="1"/>
</dbReference>
<accession>A0A2S8FNE0</accession>
<evidence type="ECO:0000259" key="2">
    <source>
        <dbReference type="Pfam" id="PF07596"/>
    </source>
</evidence>
<evidence type="ECO:0000313" key="4">
    <source>
        <dbReference type="Proteomes" id="UP000239388"/>
    </source>
</evidence>
<dbReference type="Pfam" id="PF07963">
    <property type="entry name" value="N_methyl"/>
    <property type="match status" value="1"/>
</dbReference>
<comment type="caution">
    <text evidence="3">The sequence shown here is derived from an EMBL/GenBank/DDBJ whole genome shotgun (WGS) entry which is preliminary data.</text>
</comment>
<evidence type="ECO:0000256" key="1">
    <source>
        <dbReference type="SAM" id="Phobius"/>
    </source>
</evidence>
<dbReference type="EMBL" id="PUIB01000017">
    <property type="protein sequence ID" value="PQO33696.1"/>
    <property type="molecule type" value="Genomic_DNA"/>
</dbReference>
<dbReference type="AlphaFoldDB" id="A0A2S8FNE0"/>
<reference evidence="3 4" key="1">
    <citation type="submission" date="2018-02" db="EMBL/GenBank/DDBJ databases">
        <title>Comparative genomes isolates from brazilian mangrove.</title>
        <authorList>
            <person name="Araujo J.E."/>
            <person name="Taketani R.G."/>
            <person name="Silva M.C.P."/>
            <person name="Loureco M.V."/>
            <person name="Andreote F.D."/>
        </authorList>
    </citation>
    <scope>NUCLEOTIDE SEQUENCE [LARGE SCALE GENOMIC DNA]</scope>
    <source>
        <strain evidence="3 4">NAP PRIS-MGV</strain>
    </source>
</reference>
<proteinExistence type="predicted"/>
<feature type="transmembrane region" description="Helical" evidence="1">
    <location>
        <begin position="21"/>
        <end position="42"/>
    </location>
</feature>
<feature type="domain" description="DUF1559" evidence="2">
    <location>
        <begin position="43"/>
        <end position="309"/>
    </location>
</feature>
<dbReference type="SUPFAM" id="SSF54523">
    <property type="entry name" value="Pili subunits"/>
    <property type="match status" value="1"/>
</dbReference>
<keyword evidence="1" id="KW-0472">Membrane</keyword>
<protein>
    <submittedName>
        <fullName evidence="3">Prepilin-type cleavage/methylation domain-containing protein</fullName>
    </submittedName>
</protein>
<dbReference type="OrthoDB" id="289947at2"/>
<gene>
    <name evidence="3" type="ORF">C5Y98_15795</name>
</gene>
<dbReference type="Pfam" id="PF07596">
    <property type="entry name" value="SBP_bac_10"/>
    <property type="match status" value="1"/>
</dbReference>
<dbReference type="InterPro" id="IPR012902">
    <property type="entry name" value="N_methyl_site"/>
</dbReference>
<dbReference type="PANTHER" id="PTHR30093:SF2">
    <property type="entry name" value="TYPE II SECRETION SYSTEM PROTEIN H"/>
    <property type="match status" value="1"/>
</dbReference>
<keyword evidence="1" id="KW-0812">Transmembrane</keyword>
<evidence type="ECO:0000313" key="3">
    <source>
        <dbReference type="EMBL" id="PQO33696.1"/>
    </source>
</evidence>
<sequence>MPPKYPSRRVRSQMNRRGFTLVELLVVIAIIGMLIALLLPAVQQAREAARRMQCTNNLKQLGLAVHNYHDTFNSLPYPDVGITYDTGTKWVNSWGLAILPMIEQGALWDQLDTTVANGVSDQANQDIVNVQLTAYVCPSTPRSGVVQGIIEQEDDTSTFNTSMAAAPGDYFLPRSFRDNTMTPSEVTAAFFDGSFSKPVRFSSTTDGLSNTMFFFERANFPNIVVKGNRPKDSANYSYPSVVDTNFQGWWASTQHDRIRSWTYDGNQYYGPCVVNCTNDWGGAYSYHPGGMNASVGDGSVQFIPETVDKGAFRAFVGRDDGFVQNGL</sequence>
<organism evidence="3 4">
    <name type="scientific">Blastopirellula marina</name>
    <dbReference type="NCBI Taxonomy" id="124"/>
    <lineage>
        <taxon>Bacteria</taxon>
        <taxon>Pseudomonadati</taxon>
        <taxon>Planctomycetota</taxon>
        <taxon>Planctomycetia</taxon>
        <taxon>Pirellulales</taxon>
        <taxon>Pirellulaceae</taxon>
        <taxon>Blastopirellula</taxon>
    </lineage>
</organism>
<dbReference type="PROSITE" id="PS00409">
    <property type="entry name" value="PROKAR_NTER_METHYL"/>
    <property type="match status" value="1"/>
</dbReference>